<dbReference type="EMBL" id="JANPWZ010002159">
    <property type="protein sequence ID" value="KAJ3560948.1"/>
    <property type="molecule type" value="Genomic_DNA"/>
</dbReference>
<feature type="transmembrane region" description="Helical" evidence="1">
    <location>
        <begin position="32"/>
        <end position="53"/>
    </location>
</feature>
<organism evidence="2 3">
    <name type="scientific">Xylaria arbuscula</name>
    <dbReference type="NCBI Taxonomy" id="114810"/>
    <lineage>
        <taxon>Eukaryota</taxon>
        <taxon>Fungi</taxon>
        <taxon>Dikarya</taxon>
        <taxon>Ascomycota</taxon>
        <taxon>Pezizomycotina</taxon>
        <taxon>Sordariomycetes</taxon>
        <taxon>Xylariomycetidae</taxon>
        <taxon>Xylariales</taxon>
        <taxon>Xylariaceae</taxon>
        <taxon>Xylaria</taxon>
    </lineage>
</organism>
<feature type="transmembrane region" description="Helical" evidence="1">
    <location>
        <begin position="152"/>
        <end position="173"/>
    </location>
</feature>
<sequence>MGANCSIQCGNNSAGVECGDVPANGDVSGPGVTAGFVVTGWLTVVIVLCYYVAGFSLPQGDPRPSNDNETDPPKNRTDRLANQFDQTIIVTTRSLIRRGLAGMARVAPSLSILAMCDIQIATGLGILISGYLSLCPQGGTQGALSAYHWHTIVSLAWFSSLTHQGGLIFLRLYFRKHRWQRNCRLVLMATLVILLLVSMTPIAYFNWYHKRFVASFRDPDGELIVQITVLGQSAAQPSMPAVCFFNLSRATSLFKEANPCPFSDIVIRDTGLNVRDNVYIPDGIPDEVYKEKMRELLCNHNPTLLGTAALQSTIVGAVATGTNFLARVASLMDGPSDLFKCYIRQPLCRKCRYMINRISAAENCLPGRVLGKESWGLVVVKPLVALYLYGQLTLDFVTSEACSICLLLFYATLGTIRVFATYTPQCQNIHDDGWTFGQILAVILLLSPLMFVVLELFHGGSETWAQVHDRSEPSTQELLNAGQTEIELGPVSTTSAQPQQADTLETVASGQPTLRASSGRQETNLFDDESYTRPENWRGPAAWTFLSLVILFMSEASQYMLISFNTPRTLSQFFALTALTFPVHCR</sequence>
<evidence type="ECO:0000313" key="2">
    <source>
        <dbReference type="EMBL" id="KAJ3560948.1"/>
    </source>
</evidence>
<feature type="transmembrane region" description="Helical" evidence="1">
    <location>
        <begin position="106"/>
        <end position="132"/>
    </location>
</feature>
<dbReference type="AlphaFoldDB" id="A0A9W8THZ6"/>
<keyword evidence="1" id="KW-0812">Transmembrane</keyword>
<protein>
    <submittedName>
        <fullName evidence="2">Uncharacterized protein</fullName>
    </submittedName>
</protein>
<feature type="transmembrane region" description="Helical" evidence="1">
    <location>
        <begin position="185"/>
        <end position="207"/>
    </location>
</feature>
<feature type="transmembrane region" description="Helical" evidence="1">
    <location>
        <begin position="434"/>
        <end position="454"/>
    </location>
</feature>
<dbReference type="InterPro" id="IPR053018">
    <property type="entry name" value="Elsinochrome_Biosynth-Asso"/>
</dbReference>
<keyword evidence="3" id="KW-1185">Reference proteome</keyword>
<comment type="caution">
    <text evidence="2">The sequence shown here is derived from an EMBL/GenBank/DDBJ whole genome shotgun (WGS) entry which is preliminary data.</text>
</comment>
<accession>A0A9W8THZ6</accession>
<keyword evidence="1" id="KW-1133">Transmembrane helix</keyword>
<feature type="transmembrane region" description="Helical" evidence="1">
    <location>
        <begin position="406"/>
        <end position="422"/>
    </location>
</feature>
<dbReference type="PANTHER" id="PTHR37577:SF1">
    <property type="entry name" value="INTEGRAL MEMBRANE PROTEIN"/>
    <property type="match status" value="1"/>
</dbReference>
<dbReference type="PANTHER" id="PTHR37577">
    <property type="entry name" value="INTEGRAL MEMBRANE PROTEIN"/>
    <property type="match status" value="1"/>
</dbReference>
<dbReference type="Proteomes" id="UP001148614">
    <property type="component" value="Unassembled WGS sequence"/>
</dbReference>
<gene>
    <name evidence="2" type="ORF">NPX13_g9124</name>
</gene>
<name>A0A9W8THZ6_9PEZI</name>
<proteinExistence type="predicted"/>
<evidence type="ECO:0000313" key="3">
    <source>
        <dbReference type="Proteomes" id="UP001148614"/>
    </source>
</evidence>
<evidence type="ECO:0000256" key="1">
    <source>
        <dbReference type="SAM" id="Phobius"/>
    </source>
</evidence>
<reference evidence="2" key="1">
    <citation type="submission" date="2022-07" db="EMBL/GenBank/DDBJ databases">
        <title>Genome Sequence of Xylaria arbuscula.</title>
        <authorList>
            <person name="Buettner E."/>
        </authorList>
    </citation>
    <scope>NUCLEOTIDE SEQUENCE</scope>
    <source>
        <strain evidence="2">VT107</strain>
    </source>
</reference>
<keyword evidence="1" id="KW-0472">Membrane</keyword>